<dbReference type="SUPFAM" id="SSF56176">
    <property type="entry name" value="FAD-binding/transporter-associated domain-like"/>
    <property type="match status" value="1"/>
</dbReference>
<dbReference type="SUPFAM" id="SSF55447">
    <property type="entry name" value="CO dehydrogenase flavoprotein C-terminal domain-like"/>
    <property type="match status" value="1"/>
</dbReference>
<protein>
    <submittedName>
        <fullName evidence="5">Xanthine dehydrogenase family protein subunit M</fullName>
    </submittedName>
</protein>
<dbReference type="InterPro" id="IPR016169">
    <property type="entry name" value="FAD-bd_PCMH_sub2"/>
</dbReference>
<dbReference type="Pfam" id="PF00941">
    <property type="entry name" value="FAD_binding_5"/>
    <property type="match status" value="1"/>
</dbReference>
<dbReference type="Proteomes" id="UP000265509">
    <property type="component" value="Unassembled WGS sequence"/>
</dbReference>
<gene>
    <name evidence="5" type="ORF">DWB85_14345</name>
</gene>
<keyword evidence="3" id="KW-0560">Oxidoreductase</keyword>
<dbReference type="InterPro" id="IPR005107">
    <property type="entry name" value="CO_DH_flav_C"/>
</dbReference>
<accession>A0A3L7DUK8</accession>
<keyword evidence="1" id="KW-0285">Flavoprotein</keyword>
<dbReference type="GO" id="GO:0071949">
    <property type="term" value="F:FAD binding"/>
    <property type="evidence" value="ECO:0007669"/>
    <property type="project" value="InterPro"/>
</dbReference>
<dbReference type="Pfam" id="PF03450">
    <property type="entry name" value="CO_deh_flav_C"/>
    <property type="match status" value="1"/>
</dbReference>
<evidence type="ECO:0000256" key="3">
    <source>
        <dbReference type="ARBA" id="ARBA00023002"/>
    </source>
</evidence>
<keyword evidence="6" id="KW-1185">Reference proteome</keyword>
<dbReference type="AlphaFoldDB" id="A0A3L7DUK8"/>
<dbReference type="SMART" id="SM01092">
    <property type="entry name" value="CO_deh_flav_C"/>
    <property type="match status" value="1"/>
</dbReference>
<dbReference type="PANTHER" id="PTHR42659:SF2">
    <property type="entry name" value="XANTHINE DEHYDROGENASE SUBUNIT C-RELATED"/>
    <property type="match status" value="1"/>
</dbReference>
<dbReference type="EMBL" id="QRAN01000016">
    <property type="protein sequence ID" value="RLQ21074.1"/>
    <property type="molecule type" value="Genomic_DNA"/>
</dbReference>
<evidence type="ECO:0000313" key="6">
    <source>
        <dbReference type="Proteomes" id="UP000265509"/>
    </source>
</evidence>
<evidence type="ECO:0000313" key="5">
    <source>
        <dbReference type="EMBL" id="RLQ21074.1"/>
    </source>
</evidence>
<dbReference type="Gene3D" id="3.30.43.10">
    <property type="entry name" value="Uridine Diphospho-n-acetylenolpyruvylglucosamine Reductase, domain 2"/>
    <property type="match status" value="1"/>
</dbReference>
<dbReference type="GO" id="GO:0016491">
    <property type="term" value="F:oxidoreductase activity"/>
    <property type="evidence" value="ECO:0007669"/>
    <property type="project" value="UniProtKB-KW"/>
</dbReference>
<evidence type="ECO:0000256" key="2">
    <source>
        <dbReference type="ARBA" id="ARBA00022827"/>
    </source>
</evidence>
<evidence type="ECO:0000259" key="4">
    <source>
        <dbReference type="PROSITE" id="PS51387"/>
    </source>
</evidence>
<name>A0A3L7DUK8_9GAMM</name>
<dbReference type="InterPro" id="IPR036318">
    <property type="entry name" value="FAD-bd_PCMH-like_sf"/>
</dbReference>
<dbReference type="PROSITE" id="PS51387">
    <property type="entry name" value="FAD_PCMH"/>
    <property type="match status" value="1"/>
</dbReference>
<comment type="caution">
    <text evidence="5">The sequence shown here is derived from an EMBL/GenBank/DDBJ whole genome shotgun (WGS) entry which is preliminary data.</text>
</comment>
<dbReference type="InterPro" id="IPR002346">
    <property type="entry name" value="Mopterin_DH_FAD-bd"/>
</dbReference>
<proteinExistence type="predicted"/>
<sequence>MKPAPFDYYAPETLEQAVALLEKLEDDDIDAKILAGGQSLMPMLSLRMARPEALVDLGRISTLDYIREEDGVIKIGAMTSKSALEDCELVQQKQPLLHAATCHIGHRQIRNQGTVGGSFAHADPAAEYGAIAQALGMEMVIVGPEGERVIPADDFYVTFLTTDLDSTEILTEVRAPVLAPATGWAFQEICRREGDLAIAGAAVTLRVEAGLCADVVIAVFGVNSTAARLEDAEQVVNGQVPAAALFAQAGEAAAASLAEPISDVHASGEYRRDLIATLVKRCLAEAVERAA</sequence>
<dbReference type="Gene3D" id="3.30.390.50">
    <property type="entry name" value="CO dehydrogenase flavoprotein, C-terminal domain"/>
    <property type="match status" value="1"/>
</dbReference>
<feature type="domain" description="FAD-binding PCMH-type" evidence="4">
    <location>
        <begin position="1"/>
        <end position="180"/>
    </location>
</feature>
<dbReference type="InterPro" id="IPR051312">
    <property type="entry name" value="Diverse_Substr_Oxidored"/>
</dbReference>
<dbReference type="InterPro" id="IPR016166">
    <property type="entry name" value="FAD-bd_PCMH"/>
</dbReference>
<keyword evidence="2" id="KW-0274">FAD</keyword>
<dbReference type="OrthoDB" id="9767994at2"/>
<dbReference type="PANTHER" id="PTHR42659">
    <property type="entry name" value="XANTHINE DEHYDROGENASE SUBUNIT C-RELATED"/>
    <property type="match status" value="1"/>
</dbReference>
<dbReference type="InterPro" id="IPR016167">
    <property type="entry name" value="FAD-bd_PCMH_sub1"/>
</dbReference>
<organism evidence="5 6">
    <name type="scientific">Seongchinamella sediminis</name>
    <dbReference type="NCBI Taxonomy" id="2283635"/>
    <lineage>
        <taxon>Bacteria</taxon>
        <taxon>Pseudomonadati</taxon>
        <taxon>Pseudomonadota</taxon>
        <taxon>Gammaproteobacteria</taxon>
        <taxon>Cellvibrionales</taxon>
        <taxon>Halieaceae</taxon>
        <taxon>Seongchinamella</taxon>
    </lineage>
</organism>
<reference evidence="5 6" key="1">
    <citation type="submission" date="2018-07" db="EMBL/GenBank/DDBJ databases">
        <title>Halioglobus sp. genome submission.</title>
        <authorList>
            <person name="Ye M.-Q."/>
            <person name="Du Z.-J."/>
        </authorList>
    </citation>
    <scope>NUCLEOTIDE SEQUENCE [LARGE SCALE GENOMIC DNA]</scope>
    <source>
        <strain evidence="5 6">U0301</strain>
    </source>
</reference>
<dbReference type="RefSeq" id="WP_117955985.1">
    <property type="nucleotide sequence ID" value="NZ_QRAN01000016.1"/>
</dbReference>
<evidence type="ECO:0000256" key="1">
    <source>
        <dbReference type="ARBA" id="ARBA00022630"/>
    </source>
</evidence>
<dbReference type="InterPro" id="IPR036683">
    <property type="entry name" value="CO_DH_flav_C_dom_sf"/>
</dbReference>
<dbReference type="Gene3D" id="3.30.465.10">
    <property type="match status" value="1"/>
</dbReference>